<proteinExistence type="predicted"/>
<keyword evidence="2" id="KW-1185">Reference proteome</keyword>
<dbReference type="AlphaFoldDB" id="A0A0A0LB53"/>
<reference evidence="1 2" key="3">
    <citation type="journal article" date="2010" name="BMC Genomics">
        <title>Transcriptome sequencing and comparative analysis of cucumber flowers with different sex types.</title>
        <authorList>
            <person name="Guo S."/>
            <person name="Zheng Y."/>
            <person name="Joung J.G."/>
            <person name="Liu S."/>
            <person name="Zhang Z."/>
            <person name="Crasta O.R."/>
            <person name="Sobral B.W."/>
            <person name="Xu Y."/>
            <person name="Huang S."/>
            <person name="Fei Z."/>
        </authorList>
    </citation>
    <scope>NUCLEOTIDE SEQUENCE [LARGE SCALE GENOMIC DNA]</scope>
    <source>
        <strain evidence="2">cv. 9930</strain>
    </source>
</reference>
<dbReference type="EMBL" id="CM002924">
    <property type="protein sequence ID" value="KGN59245.1"/>
    <property type="molecule type" value="Genomic_DNA"/>
</dbReference>
<evidence type="ECO:0000313" key="2">
    <source>
        <dbReference type="Proteomes" id="UP000029981"/>
    </source>
</evidence>
<reference evidence="1 2" key="1">
    <citation type="journal article" date="2009" name="Nat. Genet.">
        <title>The genome of the cucumber, Cucumis sativus L.</title>
        <authorList>
            <person name="Huang S."/>
            <person name="Li R."/>
            <person name="Zhang Z."/>
            <person name="Li L."/>
            <person name="Gu X."/>
            <person name="Fan W."/>
            <person name="Lucas W.J."/>
            <person name="Wang X."/>
            <person name="Xie B."/>
            <person name="Ni P."/>
            <person name="Ren Y."/>
            <person name="Zhu H."/>
            <person name="Li J."/>
            <person name="Lin K."/>
            <person name="Jin W."/>
            <person name="Fei Z."/>
            <person name="Li G."/>
            <person name="Staub J."/>
            <person name="Kilian A."/>
            <person name="van der Vossen E.A."/>
            <person name="Wu Y."/>
            <person name="Guo J."/>
            <person name="He J."/>
            <person name="Jia Z."/>
            <person name="Ren Y."/>
            <person name="Tian G."/>
            <person name="Lu Y."/>
            <person name="Ruan J."/>
            <person name="Qian W."/>
            <person name="Wang M."/>
            <person name="Huang Q."/>
            <person name="Li B."/>
            <person name="Xuan Z."/>
            <person name="Cao J."/>
            <person name="Asan"/>
            <person name="Wu Z."/>
            <person name="Zhang J."/>
            <person name="Cai Q."/>
            <person name="Bai Y."/>
            <person name="Zhao B."/>
            <person name="Han Y."/>
            <person name="Li Y."/>
            <person name="Li X."/>
            <person name="Wang S."/>
            <person name="Shi Q."/>
            <person name="Liu S."/>
            <person name="Cho W.K."/>
            <person name="Kim J.Y."/>
            <person name="Xu Y."/>
            <person name="Heller-Uszynska K."/>
            <person name="Miao H."/>
            <person name="Cheng Z."/>
            <person name="Zhang S."/>
            <person name="Wu J."/>
            <person name="Yang Y."/>
            <person name="Kang H."/>
            <person name="Li M."/>
            <person name="Liang H."/>
            <person name="Ren X."/>
            <person name="Shi Z."/>
            <person name="Wen M."/>
            <person name="Jian M."/>
            <person name="Yang H."/>
            <person name="Zhang G."/>
            <person name="Yang Z."/>
            <person name="Chen R."/>
            <person name="Liu S."/>
            <person name="Li J."/>
            <person name="Ma L."/>
            <person name="Liu H."/>
            <person name="Zhou Y."/>
            <person name="Zhao J."/>
            <person name="Fang X."/>
            <person name="Li G."/>
            <person name="Fang L."/>
            <person name="Li Y."/>
            <person name="Liu D."/>
            <person name="Zheng H."/>
            <person name="Zhang Y."/>
            <person name="Qin N."/>
            <person name="Li Z."/>
            <person name="Yang G."/>
            <person name="Yang S."/>
            <person name="Bolund L."/>
            <person name="Kristiansen K."/>
            <person name="Zheng H."/>
            <person name="Li S."/>
            <person name="Zhang X."/>
            <person name="Yang H."/>
            <person name="Wang J."/>
            <person name="Sun R."/>
            <person name="Zhang B."/>
            <person name="Jiang S."/>
            <person name="Wang J."/>
            <person name="Du Y."/>
            <person name="Li S."/>
        </authorList>
    </citation>
    <scope>NUCLEOTIDE SEQUENCE [LARGE SCALE GENOMIC DNA]</scope>
    <source>
        <strain evidence="2">cv. 9930</strain>
    </source>
</reference>
<organism evidence="1 2">
    <name type="scientific">Cucumis sativus</name>
    <name type="common">Cucumber</name>
    <dbReference type="NCBI Taxonomy" id="3659"/>
    <lineage>
        <taxon>Eukaryota</taxon>
        <taxon>Viridiplantae</taxon>
        <taxon>Streptophyta</taxon>
        <taxon>Embryophyta</taxon>
        <taxon>Tracheophyta</taxon>
        <taxon>Spermatophyta</taxon>
        <taxon>Magnoliopsida</taxon>
        <taxon>eudicotyledons</taxon>
        <taxon>Gunneridae</taxon>
        <taxon>Pentapetalae</taxon>
        <taxon>rosids</taxon>
        <taxon>fabids</taxon>
        <taxon>Cucurbitales</taxon>
        <taxon>Cucurbitaceae</taxon>
        <taxon>Benincaseae</taxon>
        <taxon>Cucumis</taxon>
    </lineage>
</organism>
<accession>A0A0A0LB53</accession>
<evidence type="ECO:0000313" key="1">
    <source>
        <dbReference type="EMBL" id="KGN59245.1"/>
    </source>
</evidence>
<reference evidence="1 2" key="4">
    <citation type="journal article" date="2011" name="BMC Genomics">
        <title>RNA-Seq improves annotation of protein-coding genes in the cucumber genome.</title>
        <authorList>
            <person name="Li Z."/>
            <person name="Zhang Z."/>
            <person name="Yan P."/>
            <person name="Huang S."/>
            <person name="Fei Z."/>
            <person name="Lin K."/>
        </authorList>
    </citation>
    <scope>NUCLEOTIDE SEQUENCE [LARGE SCALE GENOMIC DNA]</scope>
    <source>
        <strain evidence="2">cv. 9930</strain>
    </source>
</reference>
<sequence length="95" mass="10696">MEQQYNSVLLEGKDITFLSGSMLVMGNYIITCNSSQGHHKPDLLRTWKGKKVSMKDEKGSLLEFQAISYLVGGSKSTHGMWMMMPLGLQPLWLCI</sequence>
<dbReference type="Gramene" id="KGN59245">
    <property type="protein sequence ID" value="KGN59245"/>
    <property type="gene ID" value="Csa_3G785390"/>
</dbReference>
<dbReference type="Proteomes" id="UP000029981">
    <property type="component" value="Chromosome 3"/>
</dbReference>
<name>A0A0A0LB53_CUCSA</name>
<gene>
    <name evidence="1" type="ORF">Csa_3G785390</name>
</gene>
<protein>
    <submittedName>
        <fullName evidence="1">Uncharacterized protein</fullName>
    </submittedName>
</protein>
<reference evidence="1 2" key="2">
    <citation type="journal article" date="2009" name="PLoS ONE">
        <title>An integrated genetic and cytogenetic map of the cucumber genome.</title>
        <authorList>
            <person name="Ren Y."/>
            <person name="Zhang Z."/>
            <person name="Liu J."/>
            <person name="Staub J.E."/>
            <person name="Han Y."/>
            <person name="Cheng Z."/>
            <person name="Li X."/>
            <person name="Lu J."/>
            <person name="Miao H."/>
            <person name="Kang H."/>
            <person name="Xie B."/>
            <person name="Gu X."/>
            <person name="Wang X."/>
            <person name="Du Y."/>
            <person name="Jin W."/>
            <person name="Huang S."/>
        </authorList>
    </citation>
    <scope>NUCLEOTIDE SEQUENCE [LARGE SCALE GENOMIC DNA]</scope>
    <source>
        <strain evidence="2">cv. 9930</strain>
    </source>
</reference>